<dbReference type="Pfam" id="PF01381">
    <property type="entry name" value="HTH_3"/>
    <property type="match status" value="1"/>
</dbReference>
<evidence type="ECO:0000313" key="2">
    <source>
        <dbReference type="EMBL" id="WMB28498.1"/>
    </source>
</evidence>
<evidence type="ECO:0000313" key="3">
    <source>
        <dbReference type="Proteomes" id="UP001238096"/>
    </source>
</evidence>
<organism evidence="2 3">
    <name type="scientific">Streptococcus didelphis</name>
    <dbReference type="NCBI Taxonomy" id="102886"/>
    <lineage>
        <taxon>Bacteria</taxon>
        <taxon>Bacillati</taxon>
        <taxon>Bacillota</taxon>
        <taxon>Bacilli</taxon>
        <taxon>Lactobacillales</taxon>
        <taxon>Streptococcaceae</taxon>
        <taxon>Streptococcus</taxon>
    </lineage>
</organism>
<dbReference type="PROSITE" id="PS50943">
    <property type="entry name" value="HTH_CROC1"/>
    <property type="match status" value="1"/>
</dbReference>
<dbReference type="InterPro" id="IPR053163">
    <property type="entry name" value="HTH-type_regulator_Rgg"/>
</dbReference>
<protein>
    <submittedName>
        <fullName evidence="2">Helix-turn-helix domain-containing protein</fullName>
    </submittedName>
</protein>
<dbReference type="NCBIfam" id="TIGR01716">
    <property type="entry name" value="RGG_Cterm"/>
    <property type="match status" value="1"/>
</dbReference>
<dbReference type="CDD" id="cd00093">
    <property type="entry name" value="HTH_XRE"/>
    <property type="match status" value="1"/>
</dbReference>
<accession>A0ABY9LIE6</accession>
<feature type="domain" description="HTH cro/C1-type" evidence="1">
    <location>
        <begin position="17"/>
        <end position="70"/>
    </location>
</feature>
<dbReference type="Proteomes" id="UP001238096">
    <property type="component" value="Chromosome"/>
</dbReference>
<dbReference type="InterPro" id="IPR001387">
    <property type="entry name" value="Cro/C1-type_HTH"/>
</dbReference>
<evidence type="ECO:0000259" key="1">
    <source>
        <dbReference type="PROSITE" id="PS50943"/>
    </source>
</evidence>
<name>A0ABY9LIE6_9STRE</name>
<sequence>MQEKGAIGDNMNLGSTFRKLRQEKGISISSLSGENISKSQISRFERGETDISFQKLFYLLESISISMEEFLSLSHNNQCPNFNNFIQQLEEVFFSNNITYLNQLLNTEYHYYQETSYTYHLLNCIMIKNMLLKSTGKDESTKCEKLFLTNYLFSVESFGYYELIILSHTEHILDVTLLYRYINEIIAKSNNININSEKQSLILQLLLNVIQLCIEKNDFRMAKTYLVEAHTLLSSNSYYNEKIVFHFLKGYLEYYKNPDEGKH</sequence>
<dbReference type="InterPro" id="IPR011990">
    <property type="entry name" value="TPR-like_helical_dom_sf"/>
</dbReference>
<dbReference type="Gene3D" id="1.25.40.10">
    <property type="entry name" value="Tetratricopeptide repeat domain"/>
    <property type="match status" value="1"/>
</dbReference>
<dbReference type="SUPFAM" id="SSF47413">
    <property type="entry name" value="lambda repressor-like DNA-binding domains"/>
    <property type="match status" value="1"/>
</dbReference>
<keyword evidence="3" id="KW-1185">Reference proteome</keyword>
<dbReference type="InterPro" id="IPR010982">
    <property type="entry name" value="Lambda_DNA-bd_dom_sf"/>
</dbReference>
<reference evidence="3" key="1">
    <citation type="submission" date="2022-10" db="EMBL/GenBank/DDBJ databases">
        <title>Streptococcus didelphis as causative of fatal infections in opossums (Didelphis albiventris).</title>
        <authorList>
            <person name="Breyer G.M."/>
            <person name="Da Silva M.E.R.J."/>
            <person name="Siqueira F.M."/>
        </authorList>
    </citation>
    <scope>NUCLEOTIDE SEQUENCE [LARGE SCALE GENOMIC DNA]</scope>
    <source>
        <strain evidence="3">LBVP101/21</strain>
    </source>
</reference>
<dbReference type="PANTHER" id="PTHR37038:SF12">
    <property type="entry name" value="TRANSCRIPTIONAL REGULATOR"/>
    <property type="match status" value="1"/>
</dbReference>
<dbReference type="InterPro" id="IPR010057">
    <property type="entry name" value="Transcription_activator_Rgg_C"/>
</dbReference>
<dbReference type="RefSeq" id="WP_306675913.1">
    <property type="nucleotide sequence ID" value="NZ_CP110509.1"/>
</dbReference>
<dbReference type="Pfam" id="PF21259">
    <property type="entry name" value="Rgg_C"/>
    <property type="match status" value="1"/>
</dbReference>
<dbReference type="EMBL" id="CP110509">
    <property type="protein sequence ID" value="WMB28498.1"/>
    <property type="molecule type" value="Genomic_DNA"/>
</dbReference>
<gene>
    <name evidence="2" type="ORF">N1496_02705</name>
</gene>
<dbReference type="SMART" id="SM00530">
    <property type="entry name" value="HTH_XRE"/>
    <property type="match status" value="1"/>
</dbReference>
<proteinExistence type="predicted"/>
<dbReference type="PANTHER" id="PTHR37038">
    <property type="entry name" value="TRANSCRIPTIONAL REGULATOR-RELATED"/>
    <property type="match status" value="1"/>
</dbReference>